<keyword evidence="3 6" id="KW-0812">Transmembrane</keyword>
<reference evidence="9" key="1">
    <citation type="submission" date="2022-01" db="EMBL/GenBank/DDBJ databases">
        <authorList>
            <person name="Jo J.-H."/>
            <person name="Im W.-T."/>
        </authorList>
    </citation>
    <scope>NUCLEOTIDE SEQUENCE</scope>
    <source>
        <strain evidence="9">NA20</strain>
    </source>
</reference>
<feature type="transmembrane region" description="Helical" evidence="6">
    <location>
        <begin position="373"/>
        <end position="401"/>
    </location>
</feature>
<dbReference type="RefSeq" id="WP_237868149.1">
    <property type="nucleotide sequence ID" value="NZ_JAKLTR010000001.1"/>
</dbReference>
<sequence length="796" mass="87273">MIKHFFRISLRNMARSKVYSSINIAGLAVGLAGFIVVLLYLNHELNYDKWSPELKKVYKVSLRSDEEVFETTAAPLASFLAGKSSEIETATRIQSGGDYEVPLAAGDTKLYATGSVEVDSNFLKVFPLEIVAGDRVSPLHKPNALILSAALSKKLFGDTDPVGKMVRIYSNIDAEVTAVFSAPSGPSHLDIQFAWLSPWANGNNHWGNMSYETYVKTKNELSVEKLDAAINPLYYNERVKKDDQSYEAFRAAGHTQGLFADAVGSIHNFPRHGATNFKTVAVLVVLAFLLLVAGAINFSNLSIAASIRRAKEVGIRKTLGSSRWQLVRQFLGETALQCLISLVLAVVIAQLALPFFSKSFGIQLSFFGANNLGFILLQILISLVVVIVLSGLYPAVVLSLVNTNKVLKGEYSSGSKGRTLRNGLIVAQFVVAAFFVFAILVINRQIRFMETRDKGFSGQQVVRIEATQNSRDRNFDATRTKLLSVPGVRYVSKSTKVPGDKYADTSTFRFSYAGAQHRLSSVKVSADYFSTLDVKLVKGRLFDDRQTDQQTRSAIINETAARKLGGDNVLGKPVFFEGCDTVPVQVVGIVRDFNVQGLETAVQPMVYTIGNKACMFQSGGALLVKINSDKAAGTIAGLTQIWKSVEPDLPIRYSFIDDNFQRLFAAHVRLQQIISVFAVIAIVISIMGLFAMAAYLTGQRKKEIGVRKVLGASVSNLASLLSRDFIRLVILSVIIAIPIGYWATNHWLDTFAYRIEPGWPLFALAAGLVLLIAIITVSFQTIKAARSNPVDSLRSE</sequence>
<comment type="caution">
    <text evidence="9">The sequence shown here is derived from an EMBL/GenBank/DDBJ whole genome shotgun (WGS) entry which is preliminary data.</text>
</comment>
<feature type="transmembrane region" description="Helical" evidence="6">
    <location>
        <begin position="280"/>
        <end position="305"/>
    </location>
</feature>
<evidence type="ECO:0000256" key="4">
    <source>
        <dbReference type="ARBA" id="ARBA00022989"/>
    </source>
</evidence>
<feature type="transmembrane region" description="Helical" evidence="6">
    <location>
        <begin position="21"/>
        <end position="41"/>
    </location>
</feature>
<dbReference type="InterPro" id="IPR025857">
    <property type="entry name" value="MacB_PCD"/>
</dbReference>
<feature type="transmembrane region" description="Helical" evidence="6">
    <location>
        <begin position="673"/>
        <end position="698"/>
    </location>
</feature>
<evidence type="ECO:0000256" key="6">
    <source>
        <dbReference type="SAM" id="Phobius"/>
    </source>
</evidence>
<evidence type="ECO:0000256" key="1">
    <source>
        <dbReference type="ARBA" id="ARBA00004651"/>
    </source>
</evidence>
<gene>
    <name evidence="9" type="ORF">LZZ85_01485</name>
</gene>
<name>A0ABS9KKS7_9BACT</name>
<evidence type="ECO:0000256" key="5">
    <source>
        <dbReference type="ARBA" id="ARBA00023136"/>
    </source>
</evidence>
<dbReference type="PANTHER" id="PTHR30572">
    <property type="entry name" value="MEMBRANE COMPONENT OF TRANSPORTER-RELATED"/>
    <property type="match status" value="1"/>
</dbReference>
<evidence type="ECO:0000259" key="7">
    <source>
        <dbReference type="Pfam" id="PF02687"/>
    </source>
</evidence>
<proteinExistence type="predicted"/>
<feature type="transmembrane region" description="Helical" evidence="6">
    <location>
        <begin position="725"/>
        <end position="744"/>
    </location>
</feature>
<keyword evidence="2" id="KW-1003">Cell membrane</keyword>
<dbReference type="PANTHER" id="PTHR30572:SF18">
    <property type="entry name" value="ABC-TYPE MACROLIDE FAMILY EXPORT SYSTEM PERMEASE COMPONENT 2"/>
    <property type="match status" value="1"/>
</dbReference>
<feature type="domain" description="ABC3 transporter permease C-terminal" evidence="7">
    <location>
        <begin position="285"/>
        <end position="396"/>
    </location>
</feature>
<feature type="domain" description="MacB-like periplasmic core" evidence="8">
    <location>
        <begin position="432"/>
        <end position="597"/>
    </location>
</feature>
<comment type="subcellular location">
    <subcellularLocation>
        <location evidence="1">Cell membrane</location>
        <topology evidence="1">Multi-pass membrane protein</topology>
    </subcellularLocation>
</comment>
<keyword evidence="5 6" id="KW-0472">Membrane</keyword>
<dbReference type="InterPro" id="IPR050250">
    <property type="entry name" value="Macrolide_Exporter_MacB"/>
</dbReference>
<dbReference type="Pfam" id="PF02687">
    <property type="entry name" value="FtsX"/>
    <property type="match status" value="2"/>
</dbReference>
<keyword evidence="4 6" id="KW-1133">Transmembrane helix</keyword>
<keyword evidence="10" id="KW-1185">Reference proteome</keyword>
<feature type="domain" description="MacB-like periplasmic core" evidence="8">
    <location>
        <begin position="20"/>
        <end position="232"/>
    </location>
</feature>
<evidence type="ECO:0000313" key="10">
    <source>
        <dbReference type="Proteomes" id="UP001165367"/>
    </source>
</evidence>
<feature type="transmembrane region" description="Helical" evidence="6">
    <location>
        <begin position="422"/>
        <end position="442"/>
    </location>
</feature>
<evidence type="ECO:0000313" key="9">
    <source>
        <dbReference type="EMBL" id="MCG2612923.1"/>
    </source>
</evidence>
<feature type="transmembrane region" description="Helical" evidence="6">
    <location>
        <begin position="759"/>
        <end position="779"/>
    </location>
</feature>
<protein>
    <submittedName>
        <fullName evidence="9">ABC transporter permease</fullName>
    </submittedName>
</protein>
<organism evidence="9 10">
    <name type="scientific">Terrimonas ginsenosidimutans</name>
    <dbReference type="NCBI Taxonomy" id="2908004"/>
    <lineage>
        <taxon>Bacteria</taxon>
        <taxon>Pseudomonadati</taxon>
        <taxon>Bacteroidota</taxon>
        <taxon>Chitinophagia</taxon>
        <taxon>Chitinophagales</taxon>
        <taxon>Chitinophagaceae</taxon>
        <taxon>Terrimonas</taxon>
    </lineage>
</organism>
<dbReference type="Pfam" id="PF12704">
    <property type="entry name" value="MacB_PCD"/>
    <property type="match status" value="2"/>
</dbReference>
<dbReference type="Proteomes" id="UP001165367">
    <property type="component" value="Unassembled WGS sequence"/>
</dbReference>
<accession>A0ABS9KKS7</accession>
<evidence type="ECO:0000259" key="8">
    <source>
        <dbReference type="Pfam" id="PF12704"/>
    </source>
</evidence>
<dbReference type="InterPro" id="IPR003838">
    <property type="entry name" value="ABC3_permease_C"/>
</dbReference>
<evidence type="ECO:0000256" key="2">
    <source>
        <dbReference type="ARBA" id="ARBA00022475"/>
    </source>
</evidence>
<feature type="transmembrane region" description="Helical" evidence="6">
    <location>
        <begin position="326"/>
        <end position="353"/>
    </location>
</feature>
<evidence type="ECO:0000256" key="3">
    <source>
        <dbReference type="ARBA" id="ARBA00022692"/>
    </source>
</evidence>
<dbReference type="EMBL" id="JAKLTR010000001">
    <property type="protein sequence ID" value="MCG2612923.1"/>
    <property type="molecule type" value="Genomic_DNA"/>
</dbReference>
<feature type="domain" description="ABC3 transporter permease C-terminal" evidence="7">
    <location>
        <begin position="676"/>
        <end position="789"/>
    </location>
</feature>